<gene>
    <name evidence="2" type="primary">POP3</name>
    <name evidence="2" type="ORF">NW766_007564</name>
</gene>
<keyword evidence="2" id="KW-0378">Hydrolase</keyword>
<feature type="region of interest" description="Disordered" evidence="1">
    <location>
        <begin position="79"/>
        <end position="115"/>
    </location>
</feature>
<evidence type="ECO:0000313" key="2">
    <source>
        <dbReference type="EMBL" id="KAJ4012263.1"/>
    </source>
</evidence>
<feature type="compositionally biased region" description="Basic and acidic residues" evidence="1">
    <location>
        <begin position="87"/>
        <end position="106"/>
    </location>
</feature>
<dbReference type="GO" id="GO:0000172">
    <property type="term" value="C:ribonuclease MRP complex"/>
    <property type="evidence" value="ECO:0007669"/>
    <property type="project" value="TreeGrafter"/>
</dbReference>
<dbReference type="PANTHER" id="PTHR28272">
    <property type="entry name" value="RIBONUCLEASES P/MRP PROTEIN SUBUNIT POP3"/>
    <property type="match status" value="1"/>
</dbReference>
<dbReference type="GO" id="GO:0005655">
    <property type="term" value="C:nucleolar ribonuclease P complex"/>
    <property type="evidence" value="ECO:0007669"/>
    <property type="project" value="TreeGrafter"/>
</dbReference>
<organism evidence="2 3">
    <name type="scientific">Fusarium irregulare</name>
    <dbReference type="NCBI Taxonomy" id="2494466"/>
    <lineage>
        <taxon>Eukaryota</taxon>
        <taxon>Fungi</taxon>
        <taxon>Dikarya</taxon>
        <taxon>Ascomycota</taxon>
        <taxon>Pezizomycotina</taxon>
        <taxon>Sordariomycetes</taxon>
        <taxon>Hypocreomycetidae</taxon>
        <taxon>Hypocreales</taxon>
        <taxon>Nectriaceae</taxon>
        <taxon>Fusarium</taxon>
        <taxon>Fusarium incarnatum-equiseti species complex</taxon>
    </lineage>
</organism>
<dbReference type="GO" id="GO:0006364">
    <property type="term" value="P:rRNA processing"/>
    <property type="evidence" value="ECO:0007669"/>
    <property type="project" value="InterPro"/>
</dbReference>
<proteinExistence type="predicted"/>
<accession>A0A9W8U9T7</accession>
<dbReference type="AlphaFoldDB" id="A0A9W8U9T7"/>
<dbReference type="InterPro" id="IPR013241">
    <property type="entry name" value="RNase_P_Pop3"/>
</dbReference>
<sequence>MSASATQGGRKRVVHQLDTPFSTVSCSAIHVDGINKELGPMSQQKIKTLYWSSCANRRANGTRAKQTLLTIKSLLSPIGQHRQTHSKRSEGKRAAQLAKETKKTGDGLEQPAVPPMPEIEANIDVGLNSITRNLQSWSSKDNNSTENEAKRLYSMVFVARGNQASTFNCHFPQMIGTATNQLPDDGQIRLVGFSKPCSERLSACLGVPRVSSIAIVKDAPGAGALQEFVRKTVAKVETSWLNASSSTQYLAPKINAIETTVGPKRARIE</sequence>
<dbReference type="GO" id="GO:0005829">
    <property type="term" value="C:cytosol"/>
    <property type="evidence" value="ECO:0007669"/>
    <property type="project" value="TreeGrafter"/>
</dbReference>
<reference evidence="2" key="1">
    <citation type="submission" date="2022-10" db="EMBL/GenBank/DDBJ databases">
        <title>Fusarium specimens isolated from Avocado Roots.</title>
        <authorList>
            <person name="Stajich J."/>
            <person name="Roper C."/>
            <person name="Heimlech-Rivalta G."/>
        </authorList>
    </citation>
    <scope>NUCLEOTIDE SEQUENCE</scope>
    <source>
        <strain evidence="2">CF00143</strain>
    </source>
</reference>
<dbReference type="PANTHER" id="PTHR28272:SF1">
    <property type="entry name" value="RIBONUCLEASES P_MRP PROTEIN SUBUNIT POP3"/>
    <property type="match status" value="1"/>
</dbReference>
<dbReference type="GO" id="GO:0034965">
    <property type="term" value="P:intronic box C/D snoRNA processing"/>
    <property type="evidence" value="ECO:0007669"/>
    <property type="project" value="TreeGrafter"/>
</dbReference>
<dbReference type="Pfam" id="PF08228">
    <property type="entry name" value="RNase_P_pop3"/>
    <property type="match status" value="1"/>
</dbReference>
<evidence type="ECO:0000313" key="3">
    <source>
        <dbReference type="Proteomes" id="UP001152130"/>
    </source>
</evidence>
<dbReference type="GO" id="GO:0000171">
    <property type="term" value="F:ribonuclease MRP activity"/>
    <property type="evidence" value="ECO:0007669"/>
    <property type="project" value="TreeGrafter"/>
</dbReference>
<keyword evidence="3" id="KW-1185">Reference proteome</keyword>
<dbReference type="EC" id="3.1.26.5" evidence="2"/>
<dbReference type="Proteomes" id="UP001152130">
    <property type="component" value="Unassembled WGS sequence"/>
</dbReference>
<comment type="caution">
    <text evidence="2">The sequence shown here is derived from an EMBL/GenBank/DDBJ whole genome shotgun (WGS) entry which is preliminary data.</text>
</comment>
<evidence type="ECO:0000256" key="1">
    <source>
        <dbReference type="SAM" id="MobiDB-lite"/>
    </source>
</evidence>
<dbReference type="GO" id="GO:0004526">
    <property type="term" value="F:ribonuclease P activity"/>
    <property type="evidence" value="ECO:0007669"/>
    <property type="project" value="UniProtKB-EC"/>
</dbReference>
<name>A0A9W8U9T7_9HYPO</name>
<dbReference type="EMBL" id="JAPDHF010000010">
    <property type="protein sequence ID" value="KAJ4012263.1"/>
    <property type="molecule type" value="Genomic_DNA"/>
</dbReference>
<dbReference type="GO" id="GO:0008033">
    <property type="term" value="P:tRNA processing"/>
    <property type="evidence" value="ECO:0007669"/>
    <property type="project" value="InterPro"/>
</dbReference>
<protein>
    <submittedName>
        <fullName evidence="2">RNase P and RNase MRP subunit</fullName>
        <ecNumber evidence="2">3.1.26.5</ecNumber>
    </submittedName>
</protein>